<gene>
    <name evidence="1" type="ORF">P5X88_15620</name>
</gene>
<dbReference type="AlphaFoldDB" id="A0AAW6T0V8"/>
<dbReference type="InterPro" id="IPR011990">
    <property type="entry name" value="TPR-like_helical_dom_sf"/>
</dbReference>
<dbReference type="InterPro" id="IPR019734">
    <property type="entry name" value="TPR_rpt"/>
</dbReference>
<name>A0AAW6T0V8_9BACI</name>
<dbReference type="SMART" id="SM00028">
    <property type="entry name" value="TPR"/>
    <property type="match status" value="4"/>
</dbReference>
<dbReference type="Pfam" id="PF13424">
    <property type="entry name" value="TPR_12"/>
    <property type="match status" value="1"/>
</dbReference>
<proteinExistence type="predicted"/>
<protein>
    <submittedName>
        <fullName evidence="1">Tetratricopeptide repeat protein</fullName>
    </submittedName>
</protein>
<dbReference type="RefSeq" id="WP_251336605.1">
    <property type="nucleotide sequence ID" value="NZ_JAMATW010000001.1"/>
</dbReference>
<reference evidence="1" key="1">
    <citation type="submission" date="2023-03" db="EMBL/GenBank/DDBJ databases">
        <title>Bacterial isolates from washroom surfaces on a university campus.</title>
        <authorList>
            <person name="Holman D.B."/>
            <person name="Gzyl K.E."/>
            <person name="Taheri A.E."/>
        </authorList>
    </citation>
    <scope>NUCLEOTIDE SEQUENCE</scope>
    <source>
        <strain evidence="1">RD03</strain>
    </source>
</reference>
<dbReference type="EMBL" id="JAROYP010000009">
    <property type="protein sequence ID" value="MDH5162364.1"/>
    <property type="molecule type" value="Genomic_DNA"/>
</dbReference>
<evidence type="ECO:0000313" key="1">
    <source>
        <dbReference type="EMBL" id="MDH5162364.1"/>
    </source>
</evidence>
<dbReference type="Proteomes" id="UP001159179">
    <property type="component" value="Unassembled WGS sequence"/>
</dbReference>
<comment type="caution">
    <text evidence="1">The sequence shown here is derived from an EMBL/GenBank/DDBJ whole genome shotgun (WGS) entry which is preliminary data.</text>
</comment>
<evidence type="ECO:0000313" key="2">
    <source>
        <dbReference type="Proteomes" id="UP001159179"/>
    </source>
</evidence>
<sequence length="213" mass="24951">MKKMKEKINQAFTYFDNGELDKAEQIYSECLREVQDKKSQEYRNILHGLGYVKSHNNDFDGARKIYMELIEIAQSSLNKKYEAIALHQLGMVERLAKNFNDALLLFQNEQQMLEKYFPDFFVGISANFYEQGMIFLNKKDYINAEKYMKESLHFAHLSQDMICLGCSCRGLGEIFKSKGEQMKAKSYFIDSIEAFKKVNETKAIDEVKRMMTK</sequence>
<dbReference type="Gene3D" id="1.25.40.10">
    <property type="entry name" value="Tetratricopeptide repeat domain"/>
    <property type="match status" value="1"/>
</dbReference>
<organism evidence="1 2">
    <name type="scientific">Heyndrickxia oleronia</name>
    <dbReference type="NCBI Taxonomy" id="38875"/>
    <lineage>
        <taxon>Bacteria</taxon>
        <taxon>Bacillati</taxon>
        <taxon>Bacillota</taxon>
        <taxon>Bacilli</taxon>
        <taxon>Bacillales</taxon>
        <taxon>Bacillaceae</taxon>
        <taxon>Heyndrickxia</taxon>
    </lineage>
</organism>
<accession>A0AAW6T0V8</accession>
<dbReference type="SUPFAM" id="SSF48452">
    <property type="entry name" value="TPR-like"/>
    <property type="match status" value="2"/>
</dbReference>